<organism evidence="3 4">
    <name type="scientific">Podospora pseudoanserina</name>
    <dbReference type="NCBI Taxonomy" id="2609844"/>
    <lineage>
        <taxon>Eukaryota</taxon>
        <taxon>Fungi</taxon>
        <taxon>Dikarya</taxon>
        <taxon>Ascomycota</taxon>
        <taxon>Pezizomycotina</taxon>
        <taxon>Sordariomycetes</taxon>
        <taxon>Sordariomycetidae</taxon>
        <taxon>Sordariales</taxon>
        <taxon>Podosporaceae</taxon>
        <taxon>Podospora</taxon>
    </lineage>
</organism>
<feature type="compositionally biased region" description="Polar residues" evidence="2">
    <location>
        <begin position="174"/>
        <end position="196"/>
    </location>
</feature>
<feature type="coiled-coil region" evidence="1">
    <location>
        <begin position="65"/>
        <end position="106"/>
    </location>
</feature>
<feature type="region of interest" description="Disordered" evidence="2">
    <location>
        <begin position="24"/>
        <end position="48"/>
    </location>
</feature>
<keyword evidence="1" id="KW-0175">Coiled coil</keyword>
<name>A0ABR0I977_9PEZI</name>
<evidence type="ECO:0008006" key="5">
    <source>
        <dbReference type="Google" id="ProtNLM"/>
    </source>
</evidence>
<feature type="compositionally biased region" description="Polar residues" evidence="2">
    <location>
        <begin position="240"/>
        <end position="250"/>
    </location>
</feature>
<dbReference type="GeneID" id="87967465"/>
<feature type="region of interest" description="Disordered" evidence="2">
    <location>
        <begin position="163"/>
        <end position="250"/>
    </location>
</feature>
<reference evidence="3 4" key="1">
    <citation type="journal article" date="2023" name="bioRxiv">
        <title>High-quality genome assemblies of four members of thePodospora anserinaspecies complex.</title>
        <authorList>
            <person name="Ament-Velasquez S.L."/>
            <person name="Vogan A.A."/>
            <person name="Wallerman O."/>
            <person name="Hartmann F."/>
            <person name="Gautier V."/>
            <person name="Silar P."/>
            <person name="Giraud T."/>
            <person name="Johannesson H."/>
        </authorList>
    </citation>
    <scope>NUCLEOTIDE SEQUENCE [LARGE SCALE GENOMIC DNA]</scope>
    <source>
        <strain evidence="3 4">CBS 124.78</strain>
    </source>
</reference>
<evidence type="ECO:0000313" key="4">
    <source>
        <dbReference type="Proteomes" id="UP001323617"/>
    </source>
</evidence>
<gene>
    <name evidence="3" type="ORF">QC764_403179</name>
</gene>
<evidence type="ECO:0000256" key="2">
    <source>
        <dbReference type="SAM" id="MobiDB-lite"/>
    </source>
</evidence>
<sequence length="331" mass="35317">MHVKREIFPKPTLIKLPLAPGVMATSNRKSTPAVRSPPPYPPVPQTFPSSSPFSCAPLTTALNRIRILEAQVNSNKTTIDALKAQNRQNQQYINCLEKRLADLRDDLGKSSSSSSPHESFFTNALPSPELSICIPPDDGDIVVVSKSAVEVIAKTFGLRSGTSNGMNAPMCGGDSTSEANDSSQLSNVTSQTNTMPRTDAASSPPSSAGLPTPASSYSNGVRTPASSSDWEAAFFPTPTPALSNTAESGEATTPLAMSEHCCECGQYIRHVFVRQPSAYRLCAECEMGRSMVDEFPLVGVPAQADEAGPCSSSYKSEHLPVSWGESAIRRY</sequence>
<keyword evidence="4" id="KW-1185">Reference proteome</keyword>
<dbReference type="EMBL" id="JAFFHC010000004">
    <property type="protein sequence ID" value="KAK4676933.1"/>
    <property type="molecule type" value="Genomic_DNA"/>
</dbReference>
<dbReference type="Proteomes" id="UP001323617">
    <property type="component" value="Unassembled WGS sequence"/>
</dbReference>
<proteinExistence type="predicted"/>
<evidence type="ECO:0000256" key="1">
    <source>
        <dbReference type="SAM" id="Coils"/>
    </source>
</evidence>
<evidence type="ECO:0000313" key="3">
    <source>
        <dbReference type="EMBL" id="KAK4676933.1"/>
    </source>
</evidence>
<comment type="caution">
    <text evidence="3">The sequence shown here is derived from an EMBL/GenBank/DDBJ whole genome shotgun (WGS) entry which is preliminary data.</text>
</comment>
<feature type="compositionally biased region" description="Polar residues" evidence="2">
    <location>
        <begin position="217"/>
        <end position="229"/>
    </location>
</feature>
<feature type="compositionally biased region" description="Pro residues" evidence="2">
    <location>
        <begin position="35"/>
        <end position="45"/>
    </location>
</feature>
<dbReference type="RefSeq" id="XP_062800403.1">
    <property type="nucleotide sequence ID" value="XM_062946600.1"/>
</dbReference>
<protein>
    <recommendedName>
        <fullName evidence="5">ZZ-type domain-containing protein</fullName>
    </recommendedName>
</protein>
<feature type="compositionally biased region" description="Low complexity" evidence="2">
    <location>
        <begin position="200"/>
        <end position="216"/>
    </location>
</feature>
<accession>A0ABR0I977</accession>